<accession>A0AAW1UFK6</accession>
<proteinExistence type="predicted"/>
<dbReference type="Proteomes" id="UP001431783">
    <property type="component" value="Unassembled WGS sequence"/>
</dbReference>
<organism evidence="2 3">
    <name type="scientific">Henosepilachna vigintioctopunctata</name>
    <dbReference type="NCBI Taxonomy" id="420089"/>
    <lineage>
        <taxon>Eukaryota</taxon>
        <taxon>Metazoa</taxon>
        <taxon>Ecdysozoa</taxon>
        <taxon>Arthropoda</taxon>
        <taxon>Hexapoda</taxon>
        <taxon>Insecta</taxon>
        <taxon>Pterygota</taxon>
        <taxon>Neoptera</taxon>
        <taxon>Endopterygota</taxon>
        <taxon>Coleoptera</taxon>
        <taxon>Polyphaga</taxon>
        <taxon>Cucujiformia</taxon>
        <taxon>Coccinelloidea</taxon>
        <taxon>Coccinellidae</taxon>
        <taxon>Epilachninae</taxon>
        <taxon>Epilachnini</taxon>
        <taxon>Henosepilachna</taxon>
    </lineage>
</organism>
<evidence type="ECO:0000313" key="3">
    <source>
        <dbReference type="Proteomes" id="UP001431783"/>
    </source>
</evidence>
<reference evidence="2 3" key="1">
    <citation type="submission" date="2023-03" db="EMBL/GenBank/DDBJ databases">
        <title>Genome insight into feeding habits of ladybird beetles.</title>
        <authorList>
            <person name="Li H.-S."/>
            <person name="Huang Y.-H."/>
            <person name="Pang H."/>
        </authorList>
    </citation>
    <scope>NUCLEOTIDE SEQUENCE [LARGE SCALE GENOMIC DNA]</scope>
    <source>
        <strain evidence="2">SYSU_2023b</strain>
        <tissue evidence="2">Whole body</tissue>
    </source>
</reference>
<keyword evidence="3" id="KW-1185">Reference proteome</keyword>
<evidence type="ECO:0000313" key="2">
    <source>
        <dbReference type="EMBL" id="KAK9879943.1"/>
    </source>
</evidence>
<sequence>MEQANDTLRKRIYTEKLEPKGDKFLMSLHEGIEKMRTEFFAFYTGLPPAYKVVSDTFQESEKCKLRRISYVNSIEPWIAATKNHSYKDIMKRG</sequence>
<gene>
    <name evidence="1" type="ORF">WA026_008452</name>
    <name evidence="2" type="ORF">WA026_008453</name>
</gene>
<dbReference type="AlphaFoldDB" id="A0AAW1UFK6"/>
<dbReference type="EMBL" id="JARQZJ010000063">
    <property type="protein sequence ID" value="KAK9879942.1"/>
    <property type="molecule type" value="Genomic_DNA"/>
</dbReference>
<evidence type="ECO:0008006" key="4">
    <source>
        <dbReference type="Google" id="ProtNLM"/>
    </source>
</evidence>
<evidence type="ECO:0000313" key="1">
    <source>
        <dbReference type="EMBL" id="KAK9879942.1"/>
    </source>
</evidence>
<protein>
    <recommendedName>
        <fullName evidence="4">Transposase</fullName>
    </recommendedName>
</protein>
<name>A0AAW1UFK6_9CUCU</name>
<dbReference type="EMBL" id="JARQZJ010000063">
    <property type="protein sequence ID" value="KAK9879943.1"/>
    <property type="molecule type" value="Genomic_DNA"/>
</dbReference>
<comment type="caution">
    <text evidence="2">The sequence shown here is derived from an EMBL/GenBank/DDBJ whole genome shotgun (WGS) entry which is preliminary data.</text>
</comment>